<accession>A0ABU1K7N5</accession>
<feature type="chain" id="PRO_5046824872" evidence="1">
    <location>
        <begin position="24"/>
        <end position="178"/>
    </location>
</feature>
<sequence length="178" mass="19631">MNLFLKSLGLIVGLFLFSSQVFGQVQQKDEVEISTYIGDVRSIKINQSQFNVNLSIDNLAQLMNGQSLTQPNHIQVTSTSEYQIEVVASSELQGKTTTIPVNTVSIIPSLGKSSTYGNTIYLSPVSLSTNEQSIIQSFSGDVLRTFDVSYHISSWAKYVNDNPSDTYRTTITYSIVAN</sequence>
<feature type="signal peptide" evidence="1">
    <location>
        <begin position="1"/>
        <end position="23"/>
    </location>
</feature>
<dbReference type="Proteomes" id="UP001257659">
    <property type="component" value="Unassembled WGS sequence"/>
</dbReference>
<protein>
    <submittedName>
        <fullName evidence="2">Uncharacterized protein</fullName>
    </submittedName>
</protein>
<name>A0ABU1K7N5_9FLAO</name>
<gene>
    <name evidence="2" type="ORF">GGR31_001113</name>
</gene>
<proteinExistence type="predicted"/>
<keyword evidence="1" id="KW-0732">Signal</keyword>
<evidence type="ECO:0000313" key="3">
    <source>
        <dbReference type="Proteomes" id="UP001257659"/>
    </source>
</evidence>
<evidence type="ECO:0000313" key="2">
    <source>
        <dbReference type="EMBL" id="MDR6300482.1"/>
    </source>
</evidence>
<keyword evidence="3" id="KW-1185">Reference proteome</keyword>
<comment type="caution">
    <text evidence="2">The sequence shown here is derived from an EMBL/GenBank/DDBJ whole genome shotgun (WGS) entry which is preliminary data.</text>
</comment>
<dbReference type="RefSeq" id="WP_309727389.1">
    <property type="nucleotide sequence ID" value="NZ_JAVDQA010000002.1"/>
</dbReference>
<reference evidence="2 3" key="1">
    <citation type="submission" date="2023-07" db="EMBL/GenBank/DDBJ databases">
        <title>Genomic Encyclopedia of Type Strains, Phase IV (KMG-IV): sequencing the most valuable type-strain genomes for metagenomic binning, comparative biology and taxonomic classification.</title>
        <authorList>
            <person name="Goeker M."/>
        </authorList>
    </citation>
    <scope>NUCLEOTIDE SEQUENCE [LARGE SCALE GENOMIC DNA]</scope>
    <source>
        <strain evidence="2 3">DSM 102814</strain>
    </source>
</reference>
<evidence type="ECO:0000256" key="1">
    <source>
        <dbReference type="SAM" id="SignalP"/>
    </source>
</evidence>
<organism evidence="2 3">
    <name type="scientific">Mesonia maritima</name>
    <dbReference type="NCBI Taxonomy" id="1793873"/>
    <lineage>
        <taxon>Bacteria</taxon>
        <taxon>Pseudomonadati</taxon>
        <taxon>Bacteroidota</taxon>
        <taxon>Flavobacteriia</taxon>
        <taxon>Flavobacteriales</taxon>
        <taxon>Flavobacteriaceae</taxon>
        <taxon>Mesonia</taxon>
    </lineage>
</organism>
<dbReference type="EMBL" id="JAVDQA010000002">
    <property type="protein sequence ID" value="MDR6300482.1"/>
    <property type="molecule type" value="Genomic_DNA"/>
</dbReference>